<protein>
    <submittedName>
        <fullName evidence="1">Uncharacterized protein</fullName>
    </submittedName>
</protein>
<dbReference type="Proteomes" id="UP000748332">
    <property type="component" value="Unassembled WGS sequence"/>
</dbReference>
<name>A0A955KVW0_9BACT</name>
<proteinExistence type="predicted"/>
<organism evidence="1 2">
    <name type="scientific">Candidatus Dojkabacteria bacterium</name>
    <dbReference type="NCBI Taxonomy" id="2099670"/>
    <lineage>
        <taxon>Bacteria</taxon>
        <taxon>Candidatus Dojkabacteria</taxon>
    </lineage>
</organism>
<dbReference type="AlphaFoldDB" id="A0A955KVW0"/>
<feature type="non-terminal residue" evidence="1">
    <location>
        <position position="134"/>
    </location>
</feature>
<accession>A0A955KVW0</accession>
<reference evidence="1" key="2">
    <citation type="journal article" date="2021" name="Microbiome">
        <title>Successional dynamics and alternative stable states in a saline activated sludge microbial community over 9 years.</title>
        <authorList>
            <person name="Wang Y."/>
            <person name="Ye J."/>
            <person name="Ju F."/>
            <person name="Liu L."/>
            <person name="Boyd J.A."/>
            <person name="Deng Y."/>
            <person name="Parks D.H."/>
            <person name="Jiang X."/>
            <person name="Yin X."/>
            <person name="Woodcroft B.J."/>
            <person name="Tyson G.W."/>
            <person name="Hugenholtz P."/>
            <person name="Polz M.F."/>
            <person name="Zhang T."/>
        </authorList>
    </citation>
    <scope>NUCLEOTIDE SEQUENCE</scope>
    <source>
        <strain evidence="1">HKST-UBA16</strain>
    </source>
</reference>
<comment type="caution">
    <text evidence="1">The sequence shown here is derived from an EMBL/GenBank/DDBJ whole genome shotgun (WGS) entry which is preliminary data.</text>
</comment>
<gene>
    <name evidence="1" type="ORF">KC622_03395</name>
</gene>
<evidence type="ECO:0000313" key="2">
    <source>
        <dbReference type="Proteomes" id="UP000748332"/>
    </source>
</evidence>
<evidence type="ECO:0000313" key="1">
    <source>
        <dbReference type="EMBL" id="MCA9375349.1"/>
    </source>
</evidence>
<reference evidence="1" key="1">
    <citation type="submission" date="2020-04" db="EMBL/GenBank/DDBJ databases">
        <authorList>
            <person name="Zhang T."/>
        </authorList>
    </citation>
    <scope>NUCLEOTIDE SEQUENCE</scope>
    <source>
        <strain evidence="1">HKST-UBA16</strain>
    </source>
</reference>
<dbReference type="EMBL" id="JAGQLM010000153">
    <property type="protein sequence ID" value="MCA9375349.1"/>
    <property type="molecule type" value="Genomic_DNA"/>
</dbReference>
<sequence length="134" mass="15393">MSEPTIFFFCTDPERALGLERLLPNFHIVCIDGGDIVEAMREKNVKIFSLSEELDNPNPIKRNTNVLLQNRKAQEYIKRNTSEQSEPSIMVFKVAPNIERTCEKLGYNLLNTSSKLNRKFELKISQYQSLSLPG</sequence>